<name>A0A1V6UNI4_9EURO</name>
<comment type="caution">
    <text evidence="1">The sequence shown here is derived from an EMBL/GenBank/DDBJ whole genome shotgun (WGS) entry which is preliminary data.</text>
</comment>
<accession>A0A1V6UNI4</accession>
<keyword evidence="2" id="KW-1185">Reference proteome</keyword>
<dbReference type="SUPFAM" id="SSF54768">
    <property type="entry name" value="dsRNA-binding domain-like"/>
    <property type="match status" value="1"/>
</dbReference>
<sequence length="249" mass="27597">MSSKLPHTASMFELEAIEKLRIFELDGSDCSHDQDEWLGIHVWGIFIRIKFIESRPEAGLSPSIHELDRLFSKGFNSTGAIKQMVEADPYLAKSLHHSSKPSLFKALGLAVRNTSLSIGQIVATLSQFCQYNAGNSSQEQCVAATISNEPLISLSDRGGAESRRLSDTPNDTQHIREDHEYTSALKEMGDSECHSPKYTLIRLGFDPPRWSAVVQYRGTQSSAKASSKKAAKHSASKSLWLQMGKEPIF</sequence>
<protein>
    <recommendedName>
        <fullName evidence="3">DRBM domain-containing protein</fullName>
    </recommendedName>
</protein>
<organism evidence="1 2">
    <name type="scientific">Penicillium coprophilum</name>
    <dbReference type="NCBI Taxonomy" id="36646"/>
    <lineage>
        <taxon>Eukaryota</taxon>
        <taxon>Fungi</taxon>
        <taxon>Dikarya</taxon>
        <taxon>Ascomycota</taxon>
        <taxon>Pezizomycotina</taxon>
        <taxon>Eurotiomycetes</taxon>
        <taxon>Eurotiomycetidae</taxon>
        <taxon>Eurotiales</taxon>
        <taxon>Aspergillaceae</taxon>
        <taxon>Penicillium</taxon>
    </lineage>
</organism>
<dbReference type="Proteomes" id="UP000191500">
    <property type="component" value="Unassembled WGS sequence"/>
</dbReference>
<evidence type="ECO:0000313" key="2">
    <source>
        <dbReference type="Proteomes" id="UP000191500"/>
    </source>
</evidence>
<dbReference type="AlphaFoldDB" id="A0A1V6UNI4"/>
<gene>
    <name evidence="1" type="ORF">PENCOP_c006G00451</name>
</gene>
<evidence type="ECO:0008006" key="3">
    <source>
        <dbReference type="Google" id="ProtNLM"/>
    </source>
</evidence>
<reference evidence="2" key="1">
    <citation type="journal article" date="2017" name="Nat. Microbiol.">
        <title>Global analysis of biosynthetic gene clusters reveals vast potential of secondary metabolite production in Penicillium species.</title>
        <authorList>
            <person name="Nielsen J.C."/>
            <person name="Grijseels S."/>
            <person name="Prigent S."/>
            <person name="Ji B."/>
            <person name="Dainat J."/>
            <person name="Nielsen K.F."/>
            <person name="Frisvad J.C."/>
            <person name="Workman M."/>
            <person name="Nielsen J."/>
        </authorList>
    </citation>
    <scope>NUCLEOTIDE SEQUENCE [LARGE SCALE GENOMIC DNA]</scope>
    <source>
        <strain evidence="2">IBT 31321</strain>
    </source>
</reference>
<dbReference type="Gene3D" id="3.30.160.20">
    <property type="match status" value="1"/>
</dbReference>
<dbReference type="EMBL" id="MDDG01000006">
    <property type="protein sequence ID" value="OQE39986.1"/>
    <property type="molecule type" value="Genomic_DNA"/>
</dbReference>
<evidence type="ECO:0000313" key="1">
    <source>
        <dbReference type="EMBL" id="OQE39986.1"/>
    </source>
</evidence>
<proteinExistence type="predicted"/>